<gene>
    <name evidence="8" type="ORF">IAA69_08880</name>
</gene>
<evidence type="ECO:0000256" key="2">
    <source>
        <dbReference type="ARBA" id="ARBA00023012"/>
    </source>
</evidence>
<dbReference type="InterPro" id="IPR007492">
    <property type="entry name" value="LytTR_DNA-bd_dom"/>
</dbReference>
<dbReference type="InterPro" id="IPR001789">
    <property type="entry name" value="Sig_transdc_resp-reg_receiver"/>
</dbReference>
<reference evidence="8" key="2">
    <citation type="journal article" date="2021" name="PeerJ">
        <title>Extensive microbial diversity within the chicken gut microbiome revealed by metagenomics and culture.</title>
        <authorList>
            <person name="Gilroy R."/>
            <person name="Ravi A."/>
            <person name="Getino M."/>
            <person name="Pursley I."/>
            <person name="Horton D.L."/>
            <person name="Alikhan N.F."/>
            <person name="Baker D."/>
            <person name="Gharbi K."/>
            <person name="Hall N."/>
            <person name="Watson M."/>
            <person name="Adriaenssens E.M."/>
            <person name="Foster-Nyarko E."/>
            <person name="Jarju S."/>
            <person name="Secka A."/>
            <person name="Antonio M."/>
            <person name="Oren A."/>
            <person name="Chaudhuri R.R."/>
            <person name="La Ragione R."/>
            <person name="Hildebrand F."/>
            <person name="Pallen M.J."/>
        </authorList>
    </citation>
    <scope>NUCLEOTIDE SEQUENCE</scope>
    <source>
        <strain evidence="8">ChiGjej1B1-2707</strain>
    </source>
</reference>
<dbReference type="PANTHER" id="PTHR48111">
    <property type="entry name" value="REGULATOR OF RPOS"/>
    <property type="match status" value="1"/>
</dbReference>
<name>A0A9D1D4G8_9ACTN</name>
<dbReference type="SMART" id="SM00850">
    <property type="entry name" value="LytTR"/>
    <property type="match status" value="1"/>
</dbReference>
<evidence type="ECO:0000256" key="5">
    <source>
        <dbReference type="ARBA" id="ARBA00023163"/>
    </source>
</evidence>
<sequence length="284" mass="30742">MPAIAFCEDNATERETLGALLDEYARERRDGTTVDRYPSGAALLSALFPDAASAPNNGVSAGPNASLAHRVPNAHSAYAAAPRTATPPAACPYDLYVLDVIMPGSSGIDVGLQLRAKGLDAPIVYLTISREYAVESYQVHAADYLVKPVAKPALFAALDRALSLAARHRTAGIVVKCREGVRRLDPERILCAELKGRAVRYTLSTGEAITSTTIRSSFRAAVEDLAHDERFILCGASHLANLQHVTAVSRTDLTLSNGMLVPLSRDRATDVKRRWMNFWLERGQ</sequence>
<reference evidence="8" key="1">
    <citation type="submission" date="2020-10" db="EMBL/GenBank/DDBJ databases">
        <authorList>
            <person name="Gilroy R."/>
        </authorList>
    </citation>
    <scope>NUCLEOTIDE SEQUENCE</scope>
    <source>
        <strain evidence="8">ChiGjej1B1-2707</strain>
    </source>
</reference>
<evidence type="ECO:0000259" key="7">
    <source>
        <dbReference type="PROSITE" id="PS50110"/>
    </source>
</evidence>
<dbReference type="EMBL" id="DVGB01000108">
    <property type="protein sequence ID" value="HIR02356.1"/>
    <property type="molecule type" value="Genomic_DNA"/>
</dbReference>
<dbReference type="GO" id="GO:0000156">
    <property type="term" value="F:phosphorelay response regulator activity"/>
    <property type="evidence" value="ECO:0007669"/>
    <property type="project" value="TreeGrafter"/>
</dbReference>
<protein>
    <submittedName>
        <fullName evidence="8">Response regulator transcription factor</fullName>
    </submittedName>
</protein>
<evidence type="ECO:0000256" key="1">
    <source>
        <dbReference type="ARBA" id="ARBA00022553"/>
    </source>
</evidence>
<dbReference type="Proteomes" id="UP000824261">
    <property type="component" value="Unassembled WGS sequence"/>
</dbReference>
<proteinExistence type="predicted"/>
<dbReference type="AlphaFoldDB" id="A0A9D1D4G8"/>
<dbReference type="GO" id="GO:0006355">
    <property type="term" value="P:regulation of DNA-templated transcription"/>
    <property type="evidence" value="ECO:0007669"/>
    <property type="project" value="TreeGrafter"/>
</dbReference>
<keyword evidence="2" id="KW-0902">Two-component regulatory system</keyword>
<dbReference type="Pfam" id="PF04397">
    <property type="entry name" value="LytTR"/>
    <property type="match status" value="1"/>
</dbReference>
<dbReference type="Gene3D" id="2.40.50.1020">
    <property type="entry name" value="LytTr DNA-binding domain"/>
    <property type="match status" value="1"/>
</dbReference>
<dbReference type="Pfam" id="PF00072">
    <property type="entry name" value="Response_reg"/>
    <property type="match status" value="1"/>
</dbReference>
<evidence type="ECO:0000313" key="9">
    <source>
        <dbReference type="Proteomes" id="UP000824261"/>
    </source>
</evidence>
<dbReference type="SUPFAM" id="SSF52172">
    <property type="entry name" value="CheY-like"/>
    <property type="match status" value="1"/>
</dbReference>
<organism evidence="8 9">
    <name type="scientific">Candidatus Aveggerthella stercoripullorum</name>
    <dbReference type="NCBI Taxonomy" id="2840688"/>
    <lineage>
        <taxon>Bacteria</taxon>
        <taxon>Bacillati</taxon>
        <taxon>Actinomycetota</taxon>
        <taxon>Coriobacteriia</taxon>
        <taxon>Eggerthellales</taxon>
        <taxon>Eggerthellaceae</taxon>
        <taxon>Eggerthellaceae incertae sedis</taxon>
        <taxon>Candidatus Aveggerthella</taxon>
    </lineage>
</organism>
<dbReference type="PANTHER" id="PTHR48111:SF1">
    <property type="entry name" value="TWO-COMPONENT RESPONSE REGULATOR ORR33"/>
    <property type="match status" value="1"/>
</dbReference>
<dbReference type="SMART" id="SM00448">
    <property type="entry name" value="REC"/>
    <property type="match status" value="1"/>
</dbReference>
<dbReference type="InterPro" id="IPR039420">
    <property type="entry name" value="WalR-like"/>
</dbReference>
<keyword evidence="4" id="KW-0238">DNA-binding</keyword>
<dbReference type="PROSITE" id="PS50110">
    <property type="entry name" value="RESPONSE_REGULATORY"/>
    <property type="match status" value="1"/>
</dbReference>
<dbReference type="GO" id="GO:0032993">
    <property type="term" value="C:protein-DNA complex"/>
    <property type="evidence" value="ECO:0007669"/>
    <property type="project" value="TreeGrafter"/>
</dbReference>
<evidence type="ECO:0000313" key="8">
    <source>
        <dbReference type="EMBL" id="HIR02356.1"/>
    </source>
</evidence>
<dbReference type="CDD" id="cd00156">
    <property type="entry name" value="REC"/>
    <property type="match status" value="1"/>
</dbReference>
<keyword evidence="1 6" id="KW-0597">Phosphoprotein</keyword>
<evidence type="ECO:0000256" key="4">
    <source>
        <dbReference type="ARBA" id="ARBA00023125"/>
    </source>
</evidence>
<evidence type="ECO:0000256" key="3">
    <source>
        <dbReference type="ARBA" id="ARBA00023015"/>
    </source>
</evidence>
<dbReference type="InterPro" id="IPR011006">
    <property type="entry name" value="CheY-like_superfamily"/>
</dbReference>
<accession>A0A9D1D4G8</accession>
<dbReference type="GO" id="GO:0005829">
    <property type="term" value="C:cytosol"/>
    <property type="evidence" value="ECO:0007669"/>
    <property type="project" value="TreeGrafter"/>
</dbReference>
<keyword evidence="5" id="KW-0804">Transcription</keyword>
<evidence type="ECO:0000256" key="6">
    <source>
        <dbReference type="PROSITE-ProRule" id="PRU00169"/>
    </source>
</evidence>
<keyword evidence="3" id="KW-0805">Transcription regulation</keyword>
<feature type="domain" description="Response regulatory" evidence="7">
    <location>
        <begin position="3"/>
        <end position="162"/>
    </location>
</feature>
<dbReference type="GO" id="GO:0000976">
    <property type="term" value="F:transcription cis-regulatory region binding"/>
    <property type="evidence" value="ECO:0007669"/>
    <property type="project" value="TreeGrafter"/>
</dbReference>
<comment type="caution">
    <text evidence="8">The sequence shown here is derived from an EMBL/GenBank/DDBJ whole genome shotgun (WGS) entry which is preliminary data.</text>
</comment>
<dbReference type="Gene3D" id="3.40.50.2300">
    <property type="match status" value="1"/>
</dbReference>
<feature type="modified residue" description="4-aspartylphosphate" evidence="6">
    <location>
        <position position="99"/>
    </location>
</feature>